<dbReference type="Proteomes" id="UP000837932">
    <property type="component" value="Unassembled WGS sequence"/>
</dbReference>
<evidence type="ECO:0000313" key="2">
    <source>
        <dbReference type="Proteomes" id="UP000837932"/>
    </source>
</evidence>
<comment type="caution">
    <text evidence="1">The sequence shown here is derived from an EMBL/GenBank/DDBJ whole genome shotgun (WGS) entry which is preliminary data.</text>
</comment>
<gene>
    <name evidence="1" type="ORF">EMA8858_02983</name>
</gene>
<dbReference type="EMBL" id="CAKLPY010000002">
    <property type="protein sequence ID" value="CAH0996848.1"/>
    <property type="molecule type" value="Genomic_DNA"/>
</dbReference>
<protein>
    <submittedName>
        <fullName evidence="1">Uncharacterized protein</fullName>
    </submittedName>
</protein>
<reference evidence="1" key="1">
    <citation type="submission" date="2021-12" db="EMBL/GenBank/DDBJ databases">
        <authorList>
            <person name="Rodrigo-Torres L."/>
            <person name="Arahal R. D."/>
            <person name="Lucena T."/>
        </authorList>
    </citation>
    <scope>NUCLEOTIDE SEQUENCE</scope>
    <source>
        <strain evidence="1">CECT 8858</strain>
    </source>
</reference>
<name>A0ABN8EYC3_9BACT</name>
<proteinExistence type="predicted"/>
<sequence length="45" mass="5452">MVSALFLLINHYSYTFEKNLLKLFLSYSYENVFISCFFPHPFGFY</sequence>
<evidence type="ECO:0000313" key="1">
    <source>
        <dbReference type="EMBL" id="CAH0996848.1"/>
    </source>
</evidence>
<keyword evidence="2" id="KW-1185">Reference proteome</keyword>
<organism evidence="1 2">
    <name type="scientific">Emticicia aquatica</name>
    <dbReference type="NCBI Taxonomy" id="1681835"/>
    <lineage>
        <taxon>Bacteria</taxon>
        <taxon>Pseudomonadati</taxon>
        <taxon>Bacteroidota</taxon>
        <taxon>Cytophagia</taxon>
        <taxon>Cytophagales</taxon>
        <taxon>Leadbetterellaceae</taxon>
        <taxon>Emticicia</taxon>
    </lineage>
</organism>
<accession>A0ABN8EYC3</accession>